<protein>
    <submittedName>
        <fullName evidence="1">Uncharacterized protein</fullName>
    </submittedName>
</protein>
<evidence type="ECO:0000313" key="1">
    <source>
        <dbReference type="EMBL" id="OAL09783.1"/>
    </source>
</evidence>
<organism evidence="1 2">
    <name type="scientific">Candidatus Mycoplasma haematobovis</name>
    <dbReference type="NCBI Taxonomy" id="432608"/>
    <lineage>
        <taxon>Bacteria</taxon>
        <taxon>Bacillati</taxon>
        <taxon>Mycoplasmatota</taxon>
        <taxon>Mollicutes</taxon>
        <taxon>Mycoplasmataceae</taxon>
        <taxon>Mycoplasma</taxon>
    </lineage>
</organism>
<proteinExistence type="predicted"/>
<name>A0A1A9QBF1_9MOLU</name>
<gene>
    <name evidence="1" type="ORF">A6V39_04990</name>
</gene>
<dbReference type="EMBL" id="LWUJ01000014">
    <property type="protein sequence ID" value="OAL09783.1"/>
    <property type="molecule type" value="Genomic_DNA"/>
</dbReference>
<comment type="caution">
    <text evidence="1">The sequence shown here is derived from an EMBL/GenBank/DDBJ whole genome shotgun (WGS) entry which is preliminary data.</text>
</comment>
<dbReference type="Proteomes" id="UP000077623">
    <property type="component" value="Unassembled WGS sequence"/>
</dbReference>
<dbReference type="RefSeq" id="WP_187150635.1">
    <property type="nucleotide sequence ID" value="NZ_LWUJ01000014.1"/>
</dbReference>
<reference evidence="2" key="1">
    <citation type="submission" date="2016-04" db="EMBL/GenBank/DDBJ databases">
        <authorList>
            <person name="Quiroz-Castaneda R.E."/>
            <person name="Martinez-Ocampo F."/>
        </authorList>
    </citation>
    <scope>NUCLEOTIDE SEQUENCE [LARGE SCALE GENOMIC DNA]</scope>
    <source>
        <strain evidence="2">INIFAP01</strain>
    </source>
</reference>
<evidence type="ECO:0000313" key="2">
    <source>
        <dbReference type="Proteomes" id="UP000077623"/>
    </source>
</evidence>
<sequence>MTLNNKILAIATTALVTSSAGSVISYSVTTNIKVAEKIKEPINTETVPKSKGDGCYDFSNWPCVSMGKETYDDWF</sequence>
<dbReference type="AlphaFoldDB" id="A0A1A9QBF1"/>
<dbReference type="STRING" id="432608.A6V39_04990"/>
<keyword evidence="2" id="KW-1185">Reference proteome</keyword>
<accession>A0A1A9QBF1</accession>